<dbReference type="Pfam" id="PF00440">
    <property type="entry name" value="TetR_N"/>
    <property type="match status" value="1"/>
</dbReference>
<feature type="DNA-binding region" description="H-T-H motif" evidence="4">
    <location>
        <begin position="40"/>
        <end position="59"/>
    </location>
</feature>
<dbReference type="InterPro" id="IPR050109">
    <property type="entry name" value="HTH-type_TetR-like_transc_reg"/>
</dbReference>
<reference evidence="6 7" key="1">
    <citation type="journal article" date="2016" name="Antonie Van Leeuwenhoek">
        <title>Nocardia donostiensis sp. nov., isolated from human respiratory specimens.</title>
        <authorList>
            <person name="Ercibengoa M."/>
            <person name="Bell M."/>
            <person name="Marimon J.M."/>
            <person name="Humrighouse B."/>
            <person name="Klenk H.P."/>
            <person name="Potter G."/>
            <person name="Perez-Trallero E."/>
        </authorList>
    </citation>
    <scope>NUCLEOTIDE SEQUENCE [LARGE SCALE GENOMIC DNA]</scope>
    <source>
        <strain evidence="6 7">X1655</strain>
    </source>
</reference>
<dbReference type="PANTHER" id="PTHR30055">
    <property type="entry name" value="HTH-TYPE TRANSCRIPTIONAL REGULATOR RUTR"/>
    <property type="match status" value="1"/>
</dbReference>
<protein>
    <submittedName>
        <fullName evidence="6">TetR family transcriptional regulator</fullName>
    </submittedName>
</protein>
<dbReference type="Gene3D" id="1.10.10.60">
    <property type="entry name" value="Homeodomain-like"/>
    <property type="match status" value="1"/>
</dbReference>
<accession>A0A1W0BG69</accession>
<name>A0A1W0BG69_9NOCA</name>
<keyword evidence="2 4" id="KW-0238">DNA-binding</keyword>
<evidence type="ECO:0000313" key="7">
    <source>
        <dbReference type="Proteomes" id="UP000188836"/>
    </source>
</evidence>
<sequence length="226" mass="24434">MSTQTPRREGPGRPRDPNADAAILRAAVDLLIERGVDNTSMEAIAKRAGVAKVTVYKRWKSKEDLLAQAIEQARDDIPGLPPTTSATALPDLIETLLPQWAEALADPKYRLLAARLLGAGPSHPALVNAYWHHHVLPRRERSRALLQQAQAAGVLSPTADLDILLDMLNGAIIHHLLLEPARTHTTEGPPLSDLTAYLRSLLRQAGFALPDTALSSARSPSPVPPP</sequence>
<feature type="domain" description="HTH tetR-type" evidence="5">
    <location>
        <begin position="17"/>
        <end position="77"/>
    </location>
</feature>
<dbReference type="GO" id="GO:0000976">
    <property type="term" value="F:transcription cis-regulatory region binding"/>
    <property type="evidence" value="ECO:0007669"/>
    <property type="project" value="TreeGrafter"/>
</dbReference>
<comment type="caution">
    <text evidence="6">The sequence shown here is derived from an EMBL/GenBank/DDBJ whole genome shotgun (WGS) entry which is preliminary data.</text>
</comment>
<organism evidence="6 7">
    <name type="scientific">Nocardia donostiensis</name>
    <dbReference type="NCBI Taxonomy" id="1538463"/>
    <lineage>
        <taxon>Bacteria</taxon>
        <taxon>Bacillati</taxon>
        <taxon>Actinomycetota</taxon>
        <taxon>Actinomycetes</taxon>
        <taxon>Mycobacteriales</taxon>
        <taxon>Nocardiaceae</taxon>
        <taxon>Nocardia</taxon>
    </lineage>
</organism>
<dbReference type="PROSITE" id="PS50977">
    <property type="entry name" value="HTH_TETR_2"/>
    <property type="match status" value="1"/>
</dbReference>
<gene>
    <name evidence="6" type="ORF">B0T46_14920</name>
</gene>
<dbReference type="SUPFAM" id="SSF46689">
    <property type="entry name" value="Homeodomain-like"/>
    <property type="match status" value="1"/>
</dbReference>
<proteinExistence type="predicted"/>
<keyword evidence="7" id="KW-1185">Reference proteome</keyword>
<dbReference type="InterPro" id="IPR036271">
    <property type="entry name" value="Tet_transcr_reg_TetR-rel_C_sf"/>
</dbReference>
<dbReference type="InterPro" id="IPR001647">
    <property type="entry name" value="HTH_TetR"/>
</dbReference>
<keyword evidence="1" id="KW-0805">Transcription regulation</keyword>
<dbReference type="PANTHER" id="PTHR30055:SF148">
    <property type="entry name" value="TETR-FAMILY TRANSCRIPTIONAL REGULATOR"/>
    <property type="match status" value="1"/>
</dbReference>
<evidence type="ECO:0000256" key="1">
    <source>
        <dbReference type="ARBA" id="ARBA00023015"/>
    </source>
</evidence>
<evidence type="ECO:0000256" key="4">
    <source>
        <dbReference type="PROSITE-ProRule" id="PRU00335"/>
    </source>
</evidence>
<evidence type="ECO:0000259" key="5">
    <source>
        <dbReference type="PROSITE" id="PS50977"/>
    </source>
</evidence>
<dbReference type="InterPro" id="IPR011075">
    <property type="entry name" value="TetR_C"/>
</dbReference>
<dbReference type="Gene3D" id="1.10.357.10">
    <property type="entry name" value="Tetracycline Repressor, domain 2"/>
    <property type="match status" value="1"/>
</dbReference>
<dbReference type="RefSeq" id="WP_077117555.1">
    <property type="nucleotide sequence ID" value="NZ_MUKP01000008.1"/>
</dbReference>
<dbReference type="Proteomes" id="UP000188836">
    <property type="component" value="Unassembled WGS sequence"/>
</dbReference>
<dbReference type="STRING" id="1538463.B0T36_21690"/>
<dbReference type="SUPFAM" id="SSF48498">
    <property type="entry name" value="Tetracyclin repressor-like, C-terminal domain"/>
    <property type="match status" value="1"/>
</dbReference>
<dbReference type="AlphaFoldDB" id="A0A1W0BG69"/>
<dbReference type="GO" id="GO:0003700">
    <property type="term" value="F:DNA-binding transcription factor activity"/>
    <property type="evidence" value="ECO:0007669"/>
    <property type="project" value="TreeGrafter"/>
</dbReference>
<evidence type="ECO:0000256" key="3">
    <source>
        <dbReference type="ARBA" id="ARBA00023163"/>
    </source>
</evidence>
<evidence type="ECO:0000256" key="2">
    <source>
        <dbReference type="ARBA" id="ARBA00023125"/>
    </source>
</evidence>
<evidence type="ECO:0000313" key="6">
    <source>
        <dbReference type="EMBL" id="ONM47931.1"/>
    </source>
</evidence>
<keyword evidence="3" id="KW-0804">Transcription</keyword>
<dbReference type="EMBL" id="MUMY01000012">
    <property type="protein sequence ID" value="ONM47931.1"/>
    <property type="molecule type" value="Genomic_DNA"/>
</dbReference>
<dbReference type="InterPro" id="IPR009057">
    <property type="entry name" value="Homeodomain-like_sf"/>
</dbReference>
<dbReference type="Pfam" id="PF16859">
    <property type="entry name" value="TetR_C_11"/>
    <property type="match status" value="1"/>
</dbReference>
<dbReference type="OrthoDB" id="9796019at2"/>
<dbReference type="PRINTS" id="PR00455">
    <property type="entry name" value="HTHTETR"/>
</dbReference>